<reference evidence="1" key="1">
    <citation type="submission" date="2018-01" db="EMBL/GenBank/DDBJ databases">
        <authorList>
            <person name="Mao J.F."/>
        </authorList>
    </citation>
    <scope>NUCLEOTIDE SEQUENCE</scope>
    <source>
        <strain evidence="1">Huo1</strain>
        <tissue evidence="1">Leaf</tissue>
    </source>
</reference>
<proteinExistence type="predicted"/>
<evidence type="ECO:0000313" key="2">
    <source>
        <dbReference type="Proteomes" id="UP000298416"/>
    </source>
</evidence>
<keyword evidence="2" id="KW-1185">Reference proteome</keyword>
<dbReference type="Proteomes" id="UP000298416">
    <property type="component" value="Unassembled WGS sequence"/>
</dbReference>
<dbReference type="EMBL" id="PNBA02000019">
    <property type="protein sequence ID" value="KAG6391376.1"/>
    <property type="molecule type" value="Genomic_DNA"/>
</dbReference>
<evidence type="ECO:0000313" key="1">
    <source>
        <dbReference type="EMBL" id="KAG6391376.1"/>
    </source>
</evidence>
<comment type="caution">
    <text evidence="1">The sequence shown here is derived from an EMBL/GenBank/DDBJ whole genome shotgun (WGS) entry which is preliminary data.</text>
</comment>
<reference evidence="1" key="2">
    <citation type="submission" date="2020-08" db="EMBL/GenBank/DDBJ databases">
        <title>Plant Genome Project.</title>
        <authorList>
            <person name="Zhang R.-G."/>
        </authorList>
    </citation>
    <scope>NUCLEOTIDE SEQUENCE</scope>
    <source>
        <strain evidence="1">Huo1</strain>
        <tissue evidence="1">Leaf</tissue>
    </source>
</reference>
<accession>A0A8X8Z4D4</accession>
<dbReference type="AlphaFoldDB" id="A0A8X8Z4D4"/>
<sequence>MLKSGISDSRAPTHATKLVKMLETHAYNQNDNKIIGYTYQNTNCGNNRQAKKQVEKVGEKLLIWTFTNPTMFGEVAEMISMAMKVKKKKREVSRKNLVQVRSFVTLKGSHSHGMAK</sequence>
<organism evidence="1">
    <name type="scientific">Salvia splendens</name>
    <name type="common">Scarlet sage</name>
    <dbReference type="NCBI Taxonomy" id="180675"/>
    <lineage>
        <taxon>Eukaryota</taxon>
        <taxon>Viridiplantae</taxon>
        <taxon>Streptophyta</taxon>
        <taxon>Embryophyta</taxon>
        <taxon>Tracheophyta</taxon>
        <taxon>Spermatophyta</taxon>
        <taxon>Magnoliopsida</taxon>
        <taxon>eudicotyledons</taxon>
        <taxon>Gunneridae</taxon>
        <taxon>Pentapetalae</taxon>
        <taxon>asterids</taxon>
        <taxon>lamiids</taxon>
        <taxon>Lamiales</taxon>
        <taxon>Lamiaceae</taxon>
        <taxon>Nepetoideae</taxon>
        <taxon>Mentheae</taxon>
        <taxon>Salviinae</taxon>
        <taxon>Salvia</taxon>
        <taxon>Salvia subgen. Calosphace</taxon>
        <taxon>core Calosphace</taxon>
    </lineage>
</organism>
<protein>
    <submittedName>
        <fullName evidence="1">Uncharacterized protein</fullName>
    </submittedName>
</protein>
<gene>
    <name evidence="1" type="ORF">SASPL_149130</name>
</gene>
<name>A0A8X8Z4D4_SALSN</name>